<dbReference type="InterPro" id="IPR027417">
    <property type="entry name" value="P-loop_NTPase"/>
</dbReference>
<evidence type="ECO:0000313" key="1">
    <source>
        <dbReference type="EnsemblMetazoa" id="tetur01g17044.1"/>
    </source>
</evidence>
<dbReference type="SUPFAM" id="SSF52540">
    <property type="entry name" value="P-loop containing nucleoside triphosphate hydrolases"/>
    <property type="match status" value="1"/>
</dbReference>
<dbReference type="Proteomes" id="UP000015104">
    <property type="component" value="Unassembled WGS sequence"/>
</dbReference>
<protein>
    <recommendedName>
        <fullName evidence="3">AAA+ ATPase domain-containing protein</fullName>
    </recommendedName>
</protein>
<reference evidence="2" key="1">
    <citation type="submission" date="2011-08" db="EMBL/GenBank/DDBJ databases">
        <authorList>
            <person name="Rombauts S."/>
        </authorList>
    </citation>
    <scope>NUCLEOTIDE SEQUENCE</scope>
    <source>
        <strain evidence="2">London</strain>
    </source>
</reference>
<dbReference type="Gene3D" id="3.40.50.300">
    <property type="entry name" value="P-loop containing nucleotide triphosphate hydrolases"/>
    <property type="match status" value="1"/>
</dbReference>
<evidence type="ECO:0008006" key="3">
    <source>
        <dbReference type="Google" id="ProtNLM"/>
    </source>
</evidence>
<reference evidence="1" key="2">
    <citation type="submission" date="2016-04" db="UniProtKB">
        <authorList>
            <consortium name="EnsemblMetazoa"/>
        </authorList>
    </citation>
    <scope>IDENTIFICATION</scope>
</reference>
<keyword evidence="2" id="KW-1185">Reference proteome</keyword>
<accession>A0A158P4B1</accession>
<dbReference type="EnsemblMetazoa" id="tetur01g17044.1">
    <property type="protein sequence ID" value="tetur01g17044.1"/>
    <property type="gene ID" value="tetur01g17044"/>
</dbReference>
<proteinExistence type="predicted"/>
<organism evidence="1 2">
    <name type="scientific">Tetranychus urticae</name>
    <name type="common">Two-spotted spider mite</name>
    <dbReference type="NCBI Taxonomy" id="32264"/>
    <lineage>
        <taxon>Eukaryota</taxon>
        <taxon>Metazoa</taxon>
        <taxon>Ecdysozoa</taxon>
        <taxon>Arthropoda</taxon>
        <taxon>Chelicerata</taxon>
        <taxon>Arachnida</taxon>
        <taxon>Acari</taxon>
        <taxon>Acariformes</taxon>
        <taxon>Trombidiformes</taxon>
        <taxon>Prostigmata</taxon>
        <taxon>Eleutherengona</taxon>
        <taxon>Raphignathae</taxon>
        <taxon>Tetranychoidea</taxon>
        <taxon>Tetranychidae</taxon>
        <taxon>Tetranychus</taxon>
    </lineage>
</organism>
<name>A0A158P4B1_TETUR</name>
<sequence>MLIAGPTGSGKTYFIRDMINKAAYICDPPPKSITYLYGEYQKMFNSMNEVKFIEGLQEGIVNELGNDEAQWLVIDDLMLEAVNQTFVSNLFTKGSHHRNISVILITQNFFMKGRESRNISLNSQYVVCFKNPRDKSMITSIGRQMFPTKIKKFQGAYEDATQGPYSYLFIDLKPDTPEKIRLLTNVFNEKEKPMYAYVI</sequence>
<dbReference type="AlphaFoldDB" id="A0A158P4B1"/>
<evidence type="ECO:0000313" key="2">
    <source>
        <dbReference type="Proteomes" id="UP000015104"/>
    </source>
</evidence>
<dbReference type="EMBL" id="CAEY01000461">
    <property type="status" value="NOT_ANNOTATED_CDS"/>
    <property type="molecule type" value="Genomic_DNA"/>
</dbReference>